<evidence type="ECO:0000313" key="2">
    <source>
        <dbReference type="Proteomes" id="UP000517916"/>
    </source>
</evidence>
<dbReference type="Proteomes" id="UP000517916">
    <property type="component" value="Unassembled WGS sequence"/>
</dbReference>
<comment type="caution">
    <text evidence="1">The sequence shown here is derived from an EMBL/GenBank/DDBJ whole genome shotgun (WGS) entry which is preliminary data.</text>
</comment>
<sequence length="416" mass="46176">MSTVMSKTGKSRFAGPSITGYAYQFDLTTLEILRSAPGDVITVEGCEDIDIDGSAGSESVQCKYLSSVAYSPASIRDAVRPMFDAYVGGRKHNYRLYAHFADGRLAPSRLTVADLREVLTEHKRKPPETIRYYEGVSERDMRDFVEQFTITSGPSYDLQRAAVRDELRAAFGGTLDDAEQLHYGNAMAAIVELAIQRNEPDRRITKAQFVERVNRRPVLFSRWYAEFVGEEKVLQKTQQRLKGLGVFCAPKKRVIVVDVELLDQGNSVAQMIHLVEVLSTELYGRGRLKNAKPWTMILEGSSEGVLTLKKQLAASGARFNDGYEHLTFNPSVFEALPLVNTKNGGDMIEATSYGIRLVSGDTYARHRQEIEMPDAVVSFGSSDFSRYFSGAPKCAVHVPVGDVEAIITFMKGVAAR</sequence>
<reference evidence="1 2" key="1">
    <citation type="submission" date="2020-08" db="EMBL/GenBank/DDBJ databases">
        <title>Genomic Encyclopedia of Archaeal and Bacterial Type Strains, Phase II (KMG-II): from individual species to whole genera.</title>
        <authorList>
            <person name="Goeker M."/>
        </authorList>
    </citation>
    <scope>NUCLEOTIDE SEQUENCE [LARGE SCALE GENOMIC DNA]</scope>
    <source>
        <strain evidence="1 2">DSM 43850</strain>
    </source>
</reference>
<organism evidence="1 2">
    <name type="scientific">Kutzneria viridogrisea</name>
    <dbReference type="NCBI Taxonomy" id="47990"/>
    <lineage>
        <taxon>Bacteria</taxon>
        <taxon>Bacillati</taxon>
        <taxon>Actinomycetota</taxon>
        <taxon>Actinomycetes</taxon>
        <taxon>Pseudonocardiales</taxon>
        <taxon>Pseudonocardiaceae</taxon>
        <taxon>Kutzneria</taxon>
    </lineage>
</organism>
<gene>
    <name evidence="1" type="ORF">BC739_001763</name>
</gene>
<proteinExistence type="predicted"/>
<dbReference type="EMBL" id="JACJID010000001">
    <property type="protein sequence ID" value="MBA8924566.1"/>
    <property type="molecule type" value="Genomic_DNA"/>
</dbReference>
<protein>
    <submittedName>
        <fullName evidence="1">Uncharacterized protein</fullName>
    </submittedName>
</protein>
<accession>A0ABR6BCG1</accession>
<dbReference type="RefSeq" id="WP_182836835.1">
    <property type="nucleotide sequence ID" value="NZ_BAAABQ010000001.1"/>
</dbReference>
<keyword evidence="2" id="KW-1185">Reference proteome</keyword>
<evidence type="ECO:0000313" key="1">
    <source>
        <dbReference type="EMBL" id="MBA8924566.1"/>
    </source>
</evidence>
<name>A0ABR6BCG1_9PSEU</name>